<feature type="non-terminal residue" evidence="1">
    <location>
        <position position="1"/>
    </location>
</feature>
<name>A0A381Y458_9ZZZZ</name>
<dbReference type="GO" id="GO:0051536">
    <property type="term" value="F:iron-sulfur cluster binding"/>
    <property type="evidence" value="ECO:0007669"/>
    <property type="project" value="InterPro"/>
</dbReference>
<dbReference type="InterPro" id="IPR036010">
    <property type="entry name" value="2Fe-2S_ferredoxin-like_sf"/>
</dbReference>
<dbReference type="Pfam" id="PF13510">
    <property type="entry name" value="Fer2_4"/>
    <property type="match status" value="1"/>
</dbReference>
<proteinExistence type="predicted"/>
<feature type="non-terminal residue" evidence="1">
    <location>
        <position position="35"/>
    </location>
</feature>
<protein>
    <recommendedName>
        <fullName evidence="2">2Fe-2S ferredoxin-type domain-containing protein</fullName>
    </recommendedName>
</protein>
<evidence type="ECO:0008006" key="2">
    <source>
        <dbReference type="Google" id="ProtNLM"/>
    </source>
</evidence>
<accession>A0A381Y458</accession>
<dbReference type="AlphaFoldDB" id="A0A381Y458"/>
<evidence type="ECO:0000313" key="1">
    <source>
        <dbReference type="EMBL" id="SVA71660.1"/>
    </source>
</evidence>
<dbReference type="SUPFAM" id="SSF54292">
    <property type="entry name" value="2Fe-2S ferredoxin-like"/>
    <property type="match status" value="1"/>
</dbReference>
<reference evidence="1" key="1">
    <citation type="submission" date="2018-05" db="EMBL/GenBank/DDBJ databases">
        <authorList>
            <person name="Lanie J.A."/>
            <person name="Ng W.-L."/>
            <person name="Kazmierczak K.M."/>
            <person name="Andrzejewski T.M."/>
            <person name="Davidsen T.M."/>
            <person name="Wayne K.J."/>
            <person name="Tettelin H."/>
            <person name="Glass J.I."/>
            <person name="Rusch D."/>
            <person name="Podicherti R."/>
            <person name="Tsui H.-C.T."/>
            <person name="Winkler M.E."/>
        </authorList>
    </citation>
    <scope>NUCLEOTIDE SEQUENCE</scope>
</reference>
<sequence length="35" mass="3620">VSLTIDGTPLTVTEGTSIMRAAREAGIMVPKLCST</sequence>
<organism evidence="1">
    <name type="scientific">marine metagenome</name>
    <dbReference type="NCBI Taxonomy" id="408172"/>
    <lineage>
        <taxon>unclassified sequences</taxon>
        <taxon>metagenomes</taxon>
        <taxon>ecological metagenomes</taxon>
    </lineage>
</organism>
<dbReference type="EMBL" id="UINC01017323">
    <property type="protein sequence ID" value="SVA71660.1"/>
    <property type="molecule type" value="Genomic_DNA"/>
</dbReference>
<gene>
    <name evidence="1" type="ORF">METZ01_LOCUS124514</name>
</gene>
<dbReference type="Gene3D" id="3.10.20.740">
    <property type="match status" value="1"/>
</dbReference>